<gene>
    <name evidence="4" type="ORF">GCM10025868_04440</name>
</gene>
<dbReference type="InterPro" id="IPR015421">
    <property type="entry name" value="PyrdxlP-dep_Trfase_major"/>
</dbReference>
<dbReference type="Gene3D" id="3.40.640.10">
    <property type="entry name" value="Type I PLP-dependent aspartate aminotransferase-like (Major domain)"/>
    <property type="match status" value="1"/>
</dbReference>
<proteinExistence type="predicted"/>
<organism evidence="4 5">
    <name type="scientific">Angustibacter aerolatus</name>
    <dbReference type="NCBI Taxonomy" id="1162965"/>
    <lineage>
        <taxon>Bacteria</taxon>
        <taxon>Bacillati</taxon>
        <taxon>Actinomycetota</taxon>
        <taxon>Actinomycetes</taxon>
        <taxon>Kineosporiales</taxon>
        <taxon>Kineosporiaceae</taxon>
    </lineage>
</organism>
<dbReference type="InterPro" id="IPR015422">
    <property type="entry name" value="PyrdxlP-dep_Trfase_small"/>
</dbReference>
<reference evidence="5" key="1">
    <citation type="journal article" date="2019" name="Int. J. Syst. Evol. Microbiol.">
        <title>The Global Catalogue of Microorganisms (GCM) 10K type strain sequencing project: providing services to taxonomists for standard genome sequencing and annotation.</title>
        <authorList>
            <consortium name="The Broad Institute Genomics Platform"/>
            <consortium name="The Broad Institute Genome Sequencing Center for Infectious Disease"/>
            <person name="Wu L."/>
            <person name="Ma J."/>
        </authorList>
    </citation>
    <scope>NUCLEOTIDE SEQUENCE [LARGE SCALE GENOMIC DNA]</scope>
    <source>
        <strain evidence="5">NBRC 108730</strain>
    </source>
</reference>
<name>A0ABQ6JCM7_9ACTN</name>
<keyword evidence="3" id="KW-0663">Pyridoxal phosphate</keyword>
<evidence type="ECO:0000256" key="2">
    <source>
        <dbReference type="ARBA" id="ARBA00022801"/>
    </source>
</evidence>
<dbReference type="InterPro" id="IPR010111">
    <property type="entry name" value="Kynureninase"/>
</dbReference>
<dbReference type="Proteomes" id="UP001157017">
    <property type="component" value="Unassembled WGS sequence"/>
</dbReference>
<keyword evidence="1" id="KW-0662">Pyridine nucleotide biosynthesis</keyword>
<evidence type="ECO:0008006" key="6">
    <source>
        <dbReference type="Google" id="ProtNLM"/>
    </source>
</evidence>
<dbReference type="InterPro" id="IPR015424">
    <property type="entry name" value="PyrdxlP-dep_Trfase"/>
</dbReference>
<comment type="caution">
    <text evidence="4">The sequence shown here is derived from an EMBL/GenBank/DDBJ whole genome shotgun (WGS) entry which is preliminary data.</text>
</comment>
<dbReference type="EMBL" id="BSUZ01000001">
    <property type="protein sequence ID" value="GMA85194.1"/>
    <property type="molecule type" value="Genomic_DNA"/>
</dbReference>
<dbReference type="PANTHER" id="PTHR14084:SF0">
    <property type="entry name" value="KYNURENINASE"/>
    <property type="match status" value="1"/>
</dbReference>
<dbReference type="PANTHER" id="PTHR14084">
    <property type="entry name" value="KYNURENINASE"/>
    <property type="match status" value="1"/>
</dbReference>
<dbReference type="Pfam" id="PF22580">
    <property type="entry name" value="KYNU_C"/>
    <property type="match status" value="1"/>
</dbReference>
<dbReference type="Gene3D" id="3.90.1150.10">
    <property type="entry name" value="Aspartate Aminotransferase, domain 1"/>
    <property type="match status" value="1"/>
</dbReference>
<evidence type="ECO:0000313" key="5">
    <source>
        <dbReference type="Proteomes" id="UP001157017"/>
    </source>
</evidence>
<keyword evidence="5" id="KW-1185">Reference proteome</keyword>
<accession>A0ABQ6JCM7</accession>
<keyword evidence="2" id="KW-0378">Hydrolase</keyword>
<sequence>MHEAGALALWDLCHSAGVVEVDLDRHEVDLAVGCGYKYLNGGPGAPAFTYVAHRHQGAFDQPLTGWHGHARPFGMEGSFEPAAGIERARVGTPPLLSLLALEAALTAYDGLSVADVRAQSLSLTRWFVECVEALVPGTEVATPLDDARRGSQIALRHPDAYGVVQALIARGVVGDFRVPDVVRLGFAPLYVTHADATEAAVHLRDVLAAGEQHDPRWAERATVT</sequence>
<evidence type="ECO:0000256" key="3">
    <source>
        <dbReference type="ARBA" id="ARBA00022898"/>
    </source>
</evidence>
<dbReference type="SUPFAM" id="SSF53383">
    <property type="entry name" value="PLP-dependent transferases"/>
    <property type="match status" value="1"/>
</dbReference>
<protein>
    <recommendedName>
        <fullName evidence="6">Kynureninase</fullName>
    </recommendedName>
</protein>
<evidence type="ECO:0000313" key="4">
    <source>
        <dbReference type="EMBL" id="GMA85194.1"/>
    </source>
</evidence>
<evidence type="ECO:0000256" key="1">
    <source>
        <dbReference type="ARBA" id="ARBA00022642"/>
    </source>
</evidence>